<dbReference type="InterPro" id="IPR058245">
    <property type="entry name" value="NreC/VraR/RcsB-like_REC"/>
</dbReference>
<dbReference type="PROSITE" id="PS00622">
    <property type="entry name" value="HTH_LUXR_1"/>
    <property type="match status" value="1"/>
</dbReference>
<dbReference type="GO" id="GO:0000160">
    <property type="term" value="P:phosphorelay signal transduction system"/>
    <property type="evidence" value="ECO:0007669"/>
    <property type="project" value="InterPro"/>
</dbReference>
<dbReference type="InterPro" id="IPR001789">
    <property type="entry name" value="Sig_transdc_resp-reg_receiver"/>
</dbReference>
<dbReference type="PROSITE" id="PS50110">
    <property type="entry name" value="RESPONSE_REGULATORY"/>
    <property type="match status" value="1"/>
</dbReference>
<dbReference type="Pfam" id="PF00196">
    <property type="entry name" value="GerE"/>
    <property type="match status" value="1"/>
</dbReference>
<dbReference type="InterPro" id="IPR036388">
    <property type="entry name" value="WH-like_DNA-bd_sf"/>
</dbReference>
<dbReference type="SMART" id="SM00448">
    <property type="entry name" value="REC"/>
    <property type="match status" value="1"/>
</dbReference>
<dbReference type="Gene3D" id="3.40.50.2300">
    <property type="match status" value="1"/>
</dbReference>
<dbReference type="InterPro" id="IPR011006">
    <property type="entry name" value="CheY-like_superfamily"/>
</dbReference>
<evidence type="ECO:0000313" key="6">
    <source>
        <dbReference type="EMBL" id="MBQ0957526.1"/>
    </source>
</evidence>
<dbReference type="GO" id="GO:0006355">
    <property type="term" value="P:regulation of DNA-templated transcription"/>
    <property type="evidence" value="ECO:0007669"/>
    <property type="project" value="InterPro"/>
</dbReference>
<evidence type="ECO:0000259" key="5">
    <source>
        <dbReference type="PROSITE" id="PS50110"/>
    </source>
</evidence>
<dbReference type="RefSeq" id="WP_210799821.1">
    <property type="nucleotide sequence ID" value="NZ_JAGQDE010000001.1"/>
</dbReference>
<keyword evidence="7" id="KW-1185">Reference proteome</keyword>
<dbReference type="PRINTS" id="PR00038">
    <property type="entry name" value="HTHLUXR"/>
</dbReference>
<dbReference type="CDD" id="cd06170">
    <property type="entry name" value="LuxR_C_like"/>
    <property type="match status" value="1"/>
</dbReference>
<feature type="domain" description="Response regulatory" evidence="5">
    <location>
        <begin position="8"/>
        <end position="125"/>
    </location>
</feature>
<evidence type="ECO:0000259" key="4">
    <source>
        <dbReference type="PROSITE" id="PS50043"/>
    </source>
</evidence>
<protein>
    <submittedName>
        <fullName evidence="6">Response regulator transcription factor</fullName>
    </submittedName>
</protein>
<proteinExistence type="predicted"/>
<sequence length="211" mass="22140">MPMSHGVHCLLVDDHALFADALGLLIAHRHPTVRLSTANRLSGALDQLRQAPDIGLVLLDLNLPDSRGLDTLAQLREAAPMARVIVLSADDRAETVMAALDGGASGFIPKSADAAALDQALRTVLGGGVHVPPALTRSADSATGGELPPLTARQMDVFRCLVGGLSNKLIARELALSDSTVKTHVQAIFDKLGVTSRAQVVLQAARMGWLP</sequence>
<keyword evidence="2" id="KW-0238">DNA-binding</keyword>
<dbReference type="Proteomes" id="UP000678374">
    <property type="component" value="Unassembled WGS sequence"/>
</dbReference>
<organism evidence="6 7">
    <name type="scientific">Ideonella aquatica</name>
    <dbReference type="NCBI Taxonomy" id="2824119"/>
    <lineage>
        <taxon>Bacteria</taxon>
        <taxon>Pseudomonadati</taxon>
        <taxon>Pseudomonadota</taxon>
        <taxon>Betaproteobacteria</taxon>
        <taxon>Burkholderiales</taxon>
        <taxon>Sphaerotilaceae</taxon>
        <taxon>Ideonella</taxon>
    </lineage>
</organism>
<dbReference type="SMART" id="SM00421">
    <property type="entry name" value="HTH_LUXR"/>
    <property type="match status" value="1"/>
</dbReference>
<evidence type="ECO:0000256" key="1">
    <source>
        <dbReference type="ARBA" id="ARBA00022553"/>
    </source>
</evidence>
<name>A0A940YJR4_9BURK</name>
<dbReference type="SUPFAM" id="SSF52172">
    <property type="entry name" value="CheY-like"/>
    <property type="match status" value="1"/>
</dbReference>
<evidence type="ECO:0000256" key="2">
    <source>
        <dbReference type="ARBA" id="ARBA00023125"/>
    </source>
</evidence>
<gene>
    <name evidence="6" type="ORF">KAK06_01020</name>
</gene>
<accession>A0A940YJR4</accession>
<dbReference type="InterPro" id="IPR000792">
    <property type="entry name" value="Tscrpt_reg_LuxR_C"/>
</dbReference>
<dbReference type="AlphaFoldDB" id="A0A940YJR4"/>
<evidence type="ECO:0000256" key="3">
    <source>
        <dbReference type="PROSITE-ProRule" id="PRU00169"/>
    </source>
</evidence>
<dbReference type="Pfam" id="PF00072">
    <property type="entry name" value="Response_reg"/>
    <property type="match status" value="1"/>
</dbReference>
<feature type="modified residue" description="4-aspartylphosphate" evidence="3">
    <location>
        <position position="60"/>
    </location>
</feature>
<keyword evidence="1 3" id="KW-0597">Phosphoprotein</keyword>
<dbReference type="CDD" id="cd17535">
    <property type="entry name" value="REC_NarL-like"/>
    <property type="match status" value="1"/>
</dbReference>
<feature type="domain" description="HTH luxR-type" evidence="4">
    <location>
        <begin position="143"/>
        <end position="208"/>
    </location>
</feature>
<evidence type="ECO:0000313" key="7">
    <source>
        <dbReference type="Proteomes" id="UP000678374"/>
    </source>
</evidence>
<dbReference type="EMBL" id="JAGQDE010000001">
    <property type="protein sequence ID" value="MBQ0957526.1"/>
    <property type="molecule type" value="Genomic_DNA"/>
</dbReference>
<dbReference type="InterPro" id="IPR051015">
    <property type="entry name" value="EvgA-like"/>
</dbReference>
<dbReference type="InterPro" id="IPR016032">
    <property type="entry name" value="Sig_transdc_resp-reg_C-effctor"/>
</dbReference>
<dbReference type="Gene3D" id="1.10.10.10">
    <property type="entry name" value="Winged helix-like DNA-binding domain superfamily/Winged helix DNA-binding domain"/>
    <property type="match status" value="1"/>
</dbReference>
<dbReference type="GO" id="GO:0003677">
    <property type="term" value="F:DNA binding"/>
    <property type="evidence" value="ECO:0007669"/>
    <property type="project" value="UniProtKB-KW"/>
</dbReference>
<comment type="caution">
    <text evidence="6">The sequence shown here is derived from an EMBL/GenBank/DDBJ whole genome shotgun (WGS) entry which is preliminary data.</text>
</comment>
<dbReference type="PANTHER" id="PTHR45566:SF1">
    <property type="entry name" value="HTH-TYPE TRANSCRIPTIONAL REGULATOR YHJB-RELATED"/>
    <property type="match status" value="1"/>
</dbReference>
<dbReference type="PROSITE" id="PS50043">
    <property type="entry name" value="HTH_LUXR_2"/>
    <property type="match status" value="1"/>
</dbReference>
<dbReference type="SUPFAM" id="SSF46894">
    <property type="entry name" value="C-terminal effector domain of the bipartite response regulators"/>
    <property type="match status" value="1"/>
</dbReference>
<dbReference type="PANTHER" id="PTHR45566">
    <property type="entry name" value="HTH-TYPE TRANSCRIPTIONAL REGULATOR YHJB-RELATED"/>
    <property type="match status" value="1"/>
</dbReference>
<reference evidence="6" key="1">
    <citation type="submission" date="2021-04" db="EMBL/GenBank/DDBJ databases">
        <title>The genome sequence of Ideonella sp. 4Y11.</title>
        <authorList>
            <person name="Liu Y."/>
        </authorList>
    </citation>
    <scope>NUCLEOTIDE SEQUENCE</scope>
    <source>
        <strain evidence="6">4Y11</strain>
    </source>
</reference>